<accession>A0A2T6BMP2</accession>
<feature type="domain" description="EAL" evidence="1">
    <location>
        <begin position="20"/>
        <end position="270"/>
    </location>
</feature>
<organism evidence="2 3">
    <name type="scientific">Litoreibacter ponti</name>
    <dbReference type="NCBI Taxonomy" id="1510457"/>
    <lineage>
        <taxon>Bacteria</taxon>
        <taxon>Pseudomonadati</taxon>
        <taxon>Pseudomonadota</taxon>
        <taxon>Alphaproteobacteria</taxon>
        <taxon>Rhodobacterales</taxon>
        <taxon>Roseobacteraceae</taxon>
        <taxon>Litoreibacter</taxon>
    </lineage>
</organism>
<dbReference type="RefSeq" id="WP_107845461.1">
    <property type="nucleotide sequence ID" value="NZ_QBKS01000001.1"/>
</dbReference>
<dbReference type="Pfam" id="PF00563">
    <property type="entry name" value="EAL"/>
    <property type="match status" value="1"/>
</dbReference>
<evidence type="ECO:0000313" key="3">
    <source>
        <dbReference type="Proteomes" id="UP000243978"/>
    </source>
</evidence>
<sequence length="275" mass="31148">MSFSSNYQDSPLSAAVAERDANILTMVRSALRRRDVMLAYQPVVQGRDPSRVAFFEGLIRVLDETGRIIPAKDFIETIEAREEGRMIDCLAIELGLMSLTEDSTLRLSINMSARSIGNPDWETAFERGILRDPTVADRLIIEITESSAMLVPDQVIEFMTRMQRRGISFALDDFGAGYTAFRHFKEFCFDMVKIDQTFTHNVHVDTDNQVLMEALVSIAEQFDMFCVAEGVEKLEEAEYLAQIGLDCLQGYYFGVPSITKPWERRAAQSDLRRSG</sequence>
<name>A0A2T6BMP2_9RHOB</name>
<dbReference type="PANTHER" id="PTHR33121:SF79">
    <property type="entry name" value="CYCLIC DI-GMP PHOSPHODIESTERASE PDED-RELATED"/>
    <property type="match status" value="1"/>
</dbReference>
<gene>
    <name evidence="2" type="ORF">C8N43_2025</name>
</gene>
<dbReference type="CDD" id="cd01948">
    <property type="entry name" value="EAL"/>
    <property type="match status" value="1"/>
</dbReference>
<reference evidence="2 3" key="1">
    <citation type="submission" date="2018-04" db="EMBL/GenBank/DDBJ databases">
        <title>Genomic Encyclopedia of Archaeal and Bacterial Type Strains, Phase II (KMG-II): from individual species to whole genera.</title>
        <authorList>
            <person name="Goeker M."/>
        </authorList>
    </citation>
    <scope>NUCLEOTIDE SEQUENCE [LARGE SCALE GENOMIC DNA]</scope>
    <source>
        <strain evidence="2 3">DSM 100977</strain>
    </source>
</reference>
<dbReference type="SUPFAM" id="SSF141868">
    <property type="entry name" value="EAL domain-like"/>
    <property type="match status" value="1"/>
</dbReference>
<evidence type="ECO:0000313" key="2">
    <source>
        <dbReference type="EMBL" id="PTX57358.1"/>
    </source>
</evidence>
<dbReference type="InterPro" id="IPR050706">
    <property type="entry name" value="Cyclic-di-GMP_PDE-like"/>
</dbReference>
<dbReference type="PROSITE" id="PS50883">
    <property type="entry name" value="EAL"/>
    <property type="match status" value="1"/>
</dbReference>
<evidence type="ECO:0000259" key="1">
    <source>
        <dbReference type="PROSITE" id="PS50883"/>
    </source>
</evidence>
<dbReference type="Proteomes" id="UP000243978">
    <property type="component" value="Unassembled WGS sequence"/>
</dbReference>
<dbReference type="InterPro" id="IPR035919">
    <property type="entry name" value="EAL_sf"/>
</dbReference>
<dbReference type="EMBL" id="QBKS01000001">
    <property type="protein sequence ID" value="PTX57358.1"/>
    <property type="molecule type" value="Genomic_DNA"/>
</dbReference>
<proteinExistence type="predicted"/>
<dbReference type="Gene3D" id="3.20.20.450">
    <property type="entry name" value="EAL domain"/>
    <property type="match status" value="1"/>
</dbReference>
<keyword evidence="3" id="KW-1185">Reference proteome</keyword>
<comment type="caution">
    <text evidence="2">The sequence shown here is derived from an EMBL/GenBank/DDBJ whole genome shotgun (WGS) entry which is preliminary data.</text>
</comment>
<dbReference type="SMART" id="SM00052">
    <property type="entry name" value="EAL"/>
    <property type="match status" value="1"/>
</dbReference>
<dbReference type="OrthoDB" id="23692at2"/>
<dbReference type="AlphaFoldDB" id="A0A2T6BMP2"/>
<protein>
    <submittedName>
        <fullName evidence="2">EAL domain-containing protein (Putative c-di-GMP-specific phosphodiesterase class I)</fullName>
    </submittedName>
</protein>
<dbReference type="GO" id="GO:0071111">
    <property type="term" value="F:cyclic-guanylate-specific phosphodiesterase activity"/>
    <property type="evidence" value="ECO:0007669"/>
    <property type="project" value="InterPro"/>
</dbReference>
<dbReference type="PANTHER" id="PTHR33121">
    <property type="entry name" value="CYCLIC DI-GMP PHOSPHODIESTERASE PDEF"/>
    <property type="match status" value="1"/>
</dbReference>
<dbReference type="InterPro" id="IPR001633">
    <property type="entry name" value="EAL_dom"/>
</dbReference>